<dbReference type="RefSeq" id="WP_089347619.1">
    <property type="nucleotide sequence ID" value="NZ_BJUM01000011.1"/>
</dbReference>
<name>A0A510XU08_9GAMM</name>
<sequence length="165" mass="19365">MLEFKKVVEWLKLSPKQAFIIFVICSILLFDKGIIISKLGLEKPKELFQPYLGLVWLFALALLLAEVFVPTYRKCIKKYKQRKYLKHCKSHLHHLTKVEKKVLCEFIENDTKSIDAPLSDGVIQELATNNIIRLVATVSVHNDYFAYNIQPWAWKYLHEHPQLLK</sequence>
<evidence type="ECO:0000313" key="3">
    <source>
        <dbReference type="Proteomes" id="UP000321419"/>
    </source>
</evidence>
<evidence type="ECO:0008006" key="4">
    <source>
        <dbReference type="Google" id="ProtNLM"/>
    </source>
</evidence>
<accession>A0A510XU08</accession>
<feature type="transmembrane region" description="Helical" evidence="1">
    <location>
        <begin position="20"/>
        <end position="39"/>
    </location>
</feature>
<dbReference type="Pfam" id="PF14163">
    <property type="entry name" value="SieB"/>
    <property type="match status" value="1"/>
</dbReference>
<proteinExistence type="predicted"/>
<keyword evidence="1" id="KW-1133">Transmembrane helix</keyword>
<organism evidence="2 3">
    <name type="scientific">Pseudoalteromonas espejiana</name>
    <dbReference type="NCBI Taxonomy" id="28107"/>
    <lineage>
        <taxon>Bacteria</taxon>
        <taxon>Pseudomonadati</taxon>
        <taxon>Pseudomonadota</taxon>
        <taxon>Gammaproteobacteria</taxon>
        <taxon>Alteromonadales</taxon>
        <taxon>Pseudoalteromonadaceae</taxon>
        <taxon>Pseudoalteromonas</taxon>
    </lineage>
</organism>
<evidence type="ECO:0000256" key="1">
    <source>
        <dbReference type="SAM" id="Phobius"/>
    </source>
</evidence>
<reference evidence="2 3" key="1">
    <citation type="submission" date="2019-07" db="EMBL/GenBank/DDBJ databases">
        <title>Whole genome shotgun sequence of Pseudoalteromonas espejiana NBRC 102222.</title>
        <authorList>
            <person name="Hosoyama A."/>
            <person name="Uohara A."/>
            <person name="Ohji S."/>
            <person name="Ichikawa N."/>
        </authorList>
    </citation>
    <scope>NUCLEOTIDE SEQUENCE [LARGE SCALE GENOMIC DNA]</scope>
    <source>
        <strain evidence="2 3">NBRC 102222</strain>
    </source>
</reference>
<keyword evidence="1" id="KW-0812">Transmembrane</keyword>
<dbReference type="EMBL" id="BJUM01000011">
    <property type="protein sequence ID" value="GEK54514.1"/>
    <property type="molecule type" value="Genomic_DNA"/>
</dbReference>
<dbReference type="Proteomes" id="UP000321419">
    <property type="component" value="Unassembled WGS sequence"/>
</dbReference>
<keyword evidence="3" id="KW-1185">Reference proteome</keyword>
<protein>
    <recommendedName>
        <fullName evidence="4">Superinfection exclusion protein B</fullName>
    </recommendedName>
</protein>
<keyword evidence="1" id="KW-0472">Membrane</keyword>
<gene>
    <name evidence="2" type="primary">yopH</name>
    <name evidence="2" type="ORF">PES01_13590</name>
</gene>
<dbReference type="InterPro" id="IPR025982">
    <property type="entry name" value="SieB"/>
</dbReference>
<comment type="caution">
    <text evidence="2">The sequence shown here is derived from an EMBL/GenBank/DDBJ whole genome shotgun (WGS) entry which is preliminary data.</text>
</comment>
<feature type="transmembrane region" description="Helical" evidence="1">
    <location>
        <begin position="51"/>
        <end position="72"/>
    </location>
</feature>
<evidence type="ECO:0000313" key="2">
    <source>
        <dbReference type="EMBL" id="GEK54514.1"/>
    </source>
</evidence>
<dbReference type="AlphaFoldDB" id="A0A510XU08"/>
<dbReference type="OrthoDB" id="7068743at2"/>